<evidence type="ECO:0000256" key="1">
    <source>
        <dbReference type="ARBA" id="ARBA00003257"/>
    </source>
</evidence>
<keyword evidence="6 12" id="KW-0812">Transmembrane</keyword>
<comment type="function">
    <text evidence="1">Core subunit of the mitochondrial membrane respiratory chain NADH dehydrogenase (Complex I) that is believed to belong to the minimal assembly required for catalysis. Complex I functions in the transfer of electrons from NADH to the respiratory chain. The immediate electron acceptor for the enzyme is believed to be ubiquinone.</text>
</comment>
<evidence type="ECO:0000256" key="2">
    <source>
        <dbReference type="ARBA" id="ARBA00004448"/>
    </source>
</evidence>
<feature type="transmembrane region" description="Helical" evidence="14">
    <location>
        <begin position="64"/>
        <end position="83"/>
    </location>
</feature>
<dbReference type="GO" id="GO:0003954">
    <property type="term" value="F:NADH dehydrogenase activity"/>
    <property type="evidence" value="ECO:0007669"/>
    <property type="project" value="TreeGrafter"/>
</dbReference>
<feature type="transmembrane region" description="Helical" evidence="14">
    <location>
        <begin position="212"/>
        <end position="230"/>
    </location>
</feature>
<dbReference type="Pfam" id="PF00146">
    <property type="entry name" value="NADHdh"/>
    <property type="match status" value="1"/>
</dbReference>
<evidence type="ECO:0000256" key="5">
    <source>
        <dbReference type="ARBA" id="ARBA00022448"/>
    </source>
</evidence>
<dbReference type="InterPro" id="IPR001694">
    <property type="entry name" value="NADH_UbQ_OxRdtase_su1/FPO"/>
</dbReference>
<geneLocation type="mitochondrion" evidence="15"/>
<comment type="catalytic activity">
    <reaction evidence="13">
        <text>a ubiquinone + NADH + 5 H(+)(in) = a ubiquinol + NAD(+) + 4 H(+)(out)</text>
        <dbReference type="Rhea" id="RHEA:29091"/>
        <dbReference type="Rhea" id="RHEA-COMP:9565"/>
        <dbReference type="Rhea" id="RHEA-COMP:9566"/>
        <dbReference type="ChEBI" id="CHEBI:15378"/>
        <dbReference type="ChEBI" id="CHEBI:16389"/>
        <dbReference type="ChEBI" id="CHEBI:17976"/>
        <dbReference type="ChEBI" id="CHEBI:57540"/>
        <dbReference type="ChEBI" id="CHEBI:57945"/>
        <dbReference type="EC" id="7.1.1.2"/>
    </reaction>
</comment>
<keyword evidence="8 14" id="KW-1133">Transmembrane helix</keyword>
<dbReference type="GO" id="GO:0009060">
    <property type="term" value="P:aerobic respiration"/>
    <property type="evidence" value="ECO:0007669"/>
    <property type="project" value="TreeGrafter"/>
</dbReference>
<feature type="transmembrane region" description="Helical" evidence="14">
    <location>
        <begin position="134"/>
        <end position="155"/>
    </location>
</feature>
<evidence type="ECO:0000256" key="7">
    <source>
        <dbReference type="ARBA" id="ARBA00022792"/>
    </source>
</evidence>
<proteinExistence type="inferred from homology"/>
<reference evidence="15" key="1">
    <citation type="journal article" date="2011" name="PLoS ONE">
        <title>The first molecular phylogeny of strepsiptera (insecta) reveals an early burst of molecular evolution correlated with the transition to endoparasitism.</title>
        <authorList>
            <person name="McMahon D.P."/>
            <person name="Hayward A."/>
            <person name="Kathirithamby J."/>
        </authorList>
    </citation>
    <scope>NUCLEOTIDE SEQUENCE</scope>
</reference>
<evidence type="ECO:0000256" key="8">
    <source>
        <dbReference type="ARBA" id="ARBA00022989"/>
    </source>
</evidence>
<evidence type="ECO:0000256" key="13">
    <source>
        <dbReference type="RuleBase" id="RU000473"/>
    </source>
</evidence>
<evidence type="ECO:0000256" key="6">
    <source>
        <dbReference type="ARBA" id="ARBA00022692"/>
    </source>
</evidence>
<comment type="subcellular location">
    <subcellularLocation>
        <location evidence="2 12">Mitochondrion inner membrane</location>
        <topology evidence="2 12">Multi-pass membrane protein</topology>
    </subcellularLocation>
</comment>
<feature type="transmembrane region" description="Helical" evidence="14">
    <location>
        <begin position="179"/>
        <end position="200"/>
    </location>
</feature>
<evidence type="ECO:0000256" key="9">
    <source>
        <dbReference type="ARBA" id="ARBA00023075"/>
    </source>
</evidence>
<keyword evidence="5" id="KW-0813">Transport</keyword>
<feature type="transmembrane region" description="Helical" evidence="14">
    <location>
        <begin position="33"/>
        <end position="52"/>
    </location>
</feature>
<dbReference type="PROSITE" id="PS00667">
    <property type="entry name" value="COMPLEX1_ND1_1"/>
    <property type="match status" value="1"/>
</dbReference>
<accession>G1EDB8</accession>
<evidence type="ECO:0000256" key="12">
    <source>
        <dbReference type="RuleBase" id="RU000471"/>
    </source>
</evidence>
<gene>
    <name evidence="15" type="primary">nad1</name>
</gene>
<name>G1EDB8_9NEOP</name>
<keyword evidence="7" id="KW-0999">Mitochondrion inner membrane</keyword>
<dbReference type="PANTHER" id="PTHR11432:SF3">
    <property type="entry name" value="NADH-UBIQUINONE OXIDOREDUCTASE CHAIN 1"/>
    <property type="match status" value="1"/>
</dbReference>
<dbReference type="PANTHER" id="PTHR11432">
    <property type="entry name" value="NADH DEHYDROGENASE SUBUNIT 1"/>
    <property type="match status" value="1"/>
</dbReference>
<keyword evidence="12" id="KW-0520">NAD</keyword>
<evidence type="ECO:0000256" key="11">
    <source>
        <dbReference type="ARBA" id="ARBA00023136"/>
    </source>
</evidence>
<keyword evidence="9 13" id="KW-0830">Ubiquinone</keyword>
<comment type="similarity">
    <text evidence="3 12">Belongs to the complex I subunit 1 family.</text>
</comment>
<dbReference type="EC" id="7.1.1.2" evidence="13"/>
<feature type="non-terminal residue" evidence="15">
    <location>
        <position position="231"/>
    </location>
</feature>
<organism evidence="15">
    <name type="scientific">Corioxenos acucyrtophallus</name>
    <dbReference type="NCBI Taxonomy" id="1068858"/>
    <lineage>
        <taxon>Eukaryota</taxon>
        <taxon>Metazoa</taxon>
        <taxon>Ecdysozoa</taxon>
        <taxon>Arthropoda</taxon>
        <taxon>Hexapoda</taxon>
        <taxon>Insecta</taxon>
        <taxon>Pterygota</taxon>
        <taxon>Neoptera</taxon>
        <taxon>Endopterygota</taxon>
        <taxon>Strepsiptera</taxon>
        <taxon>Stylopidia</taxon>
        <taxon>Corioxenidae</taxon>
        <taxon>Corioxenos</taxon>
    </lineage>
</organism>
<feature type="non-terminal residue" evidence="15">
    <location>
        <position position="1"/>
    </location>
</feature>
<keyword evidence="10 13" id="KW-0496">Mitochondrion</keyword>
<evidence type="ECO:0000256" key="3">
    <source>
        <dbReference type="ARBA" id="ARBA00010535"/>
    </source>
</evidence>
<evidence type="ECO:0000256" key="4">
    <source>
        <dbReference type="ARBA" id="ARBA00021009"/>
    </source>
</evidence>
<sequence length="231" mass="27694">TNKVGMMGYFQSFSDAIKLLSKEMLYLNFFNYFMYYCFIYIGSFMVSMMVLLMPFMSMMNHYSYSFMFLLCCLSLITYCFMLMGWSSNSKYSFLGSIRMVAQMISYEVSLMLFMISLLYTFKNYSFIDFEKFQNIMWFVFMFMLLCVFLFIVFLIELSRIPYDFSEGESELVSGFNIEYSSGLFVILFIAEYMSLIYMGYFMSIMFLGSNCYSYIFYFKVVIMIMFIIMIR</sequence>
<feature type="transmembrane region" description="Helical" evidence="14">
    <location>
        <begin position="103"/>
        <end position="122"/>
    </location>
</feature>
<dbReference type="InterPro" id="IPR018086">
    <property type="entry name" value="NADH_UbQ_OxRdtase_su1_CS"/>
</dbReference>
<dbReference type="GO" id="GO:0008137">
    <property type="term" value="F:NADH dehydrogenase (ubiquinone) activity"/>
    <property type="evidence" value="ECO:0007669"/>
    <property type="project" value="UniProtKB-EC"/>
</dbReference>
<dbReference type="GO" id="GO:0005743">
    <property type="term" value="C:mitochondrial inner membrane"/>
    <property type="evidence" value="ECO:0007669"/>
    <property type="project" value="UniProtKB-SubCell"/>
</dbReference>
<keyword evidence="11 14" id="KW-0472">Membrane</keyword>
<dbReference type="AlphaFoldDB" id="G1EDB8"/>
<evidence type="ECO:0000256" key="10">
    <source>
        <dbReference type="ARBA" id="ARBA00023128"/>
    </source>
</evidence>
<evidence type="ECO:0000256" key="14">
    <source>
        <dbReference type="SAM" id="Phobius"/>
    </source>
</evidence>
<protein>
    <recommendedName>
        <fullName evidence="4 13">NADH-ubiquinone oxidoreductase chain 1</fullName>
        <ecNumber evidence="13">7.1.1.2</ecNumber>
    </recommendedName>
</protein>
<dbReference type="EMBL" id="JN082830">
    <property type="protein sequence ID" value="AEK71027.1"/>
    <property type="molecule type" value="Genomic_DNA"/>
</dbReference>
<evidence type="ECO:0000313" key="15">
    <source>
        <dbReference type="EMBL" id="AEK71027.1"/>
    </source>
</evidence>